<dbReference type="Proteomes" id="UP000005408">
    <property type="component" value="Unassembled WGS sequence"/>
</dbReference>
<proteinExistence type="predicted"/>
<dbReference type="InterPro" id="IPR036397">
    <property type="entry name" value="RNaseH_sf"/>
</dbReference>
<evidence type="ECO:0000313" key="2">
    <source>
        <dbReference type="Proteomes" id="UP000005408"/>
    </source>
</evidence>
<accession>A0A8W8NT61</accession>
<reference evidence="1" key="1">
    <citation type="submission" date="2022-08" db="UniProtKB">
        <authorList>
            <consortium name="EnsemblMetazoa"/>
        </authorList>
    </citation>
    <scope>IDENTIFICATION</scope>
    <source>
        <strain evidence="1">05x7-T-G4-1.051#20</strain>
    </source>
</reference>
<keyword evidence="2" id="KW-1185">Reference proteome</keyword>
<evidence type="ECO:0000313" key="1">
    <source>
        <dbReference type="EnsemblMetazoa" id="G8.1:cds"/>
    </source>
</evidence>
<dbReference type="EnsemblMetazoa" id="G8.1">
    <property type="protein sequence ID" value="G8.1:cds"/>
    <property type="gene ID" value="G8"/>
</dbReference>
<dbReference type="AlphaFoldDB" id="A0A8W8NT61"/>
<dbReference type="InterPro" id="IPR012337">
    <property type="entry name" value="RNaseH-like_sf"/>
</dbReference>
<dbReference type="GO" id="GO:0003676">
    <property type="term" value="F:nucleic acid binding"/>
    <property type="evidence" value="ECO:0007669"/>
    <property type="project" value="InterPro"/>
</dbReference>
<organism evidence="1 2">
    <name type="scientific">Magallana gigas</name>
    <name type="common">Pacific oyster</name>
    <name type="synonym">Crassostrea gigas</name>
    <dbReference type="NCBI Taxonomy" id="29159"/>
    <lineage>
        <taxon>Eukaryota</taxon>
        <taxon>Metazoa</taxon>
        <taxon>Spiralia</taxon>
        <taxon>Lophotrochozoa</taxon>
        <taxon>Mollusca</taxon>
        <taxon>Bivalvia</taxon>
        <taxon>Autobranchia</taxon>
        <taxon>Pteriomorphia</taxon>
        <taxon>Ostreida</taxon>
        <taxon>Ostreoidea</taxon>
        <taxon>Ostreidae</taxon>
        <taxon>Magallana</taxon>
    </lineage>
</organism>
<protein>
    <recommendedName>
        <fullName evidence="3">Exonuclease domain-containing protein</fullName>
    </recommendedName>
</protein>
<dbReference type="SUPFAM" id="SSF53098">
    <property type="entry name" value="Ribonuclease H-like"/>
    <property type="match status" value="1"/>
</dbReference>
<sequence>MDHLSTDIQRIPAPVKQPKYNPVEIEQLQECHLAIFDVETTGLGLDSHIIQLSIIDFNEECFNCYIRPEKKISPAASTVTVLLSALENNNMLESFMSTGVIGVIDTLPLFKGQEEVTLITIQIVV</sequence>
<evidence type="ECO:0008006" key="3">
    <source>
        <dbReference type="Google" id="ProtNLM"/>
    </source>
</evidence>
<dbReference type="Gene3D" id="3.30.420.10">
    <property type="entry name" value="Ribonuclease H-like superfamily/Ribonuclease H"/>
    <property type="match status" value="1"/>
</dbReference>
<name>A0A8W8NT61_MAGGI</name>